<proteinExistence type="predicted"/>
<dbReference type="AlphaFoldDB" id="A0A0B7H843"/>
<organism evidence="3 4">
    <name type="scientific">Capnocytophaga canimorsus</name>
    <dbReference type="NCBI Taxonomy" id="28188"/>
    <lineage>
        <taxon>Bacteria</taxon>
        <taxon>Pseudomonadati</taxon>
        <taxon>Bacteroidota</taxon>
        <taxon>Flavobacteriia</taxon>
        <taxon>Flavobacteriales</taxon>
        <taxon>Flavobacteriaceae</taxon>
        <taxon>Capnocytophaga</taxon>
    </lineage>
</organism>
<dbReference type="RefSeq" id="WP_041999985.1">
    <property type="nucleotide sequence ID" value="NZ_BQMG01000012.1"/>
</dbReference>
<dbReference type="GeneID" id="69579958"/>
<protein>
    <submittedName>
        <fullName evidence="2">Phosphotransferase</fullName>
    </submittedName>
</protein>
<evidence type="ECO:0000313" key="2">
    <source>
        <dbReference type="EMBL" id="ATA93355.1"/>
    </source>
</evidence>
<dbReference type="InterPro" id="IPR002575">
    <property type="entry name" value="Aminoglycoside_PTrfase"/>
</dbReference>
<evidence type="ECO:0000313" key="3">
    <source>
        <dbReference type="EMBL" id="CEN35771.1"/>
    </source>
</evidence>
<reference evidence="2" key="2">
    <citation type="journal article" date="2017" name="Genome Announc.">
        <title>Twelve Complete Reference Genomes of Clinical Isolates in the Capnocytophaga Genus.</title>
        <authorList>
            <person name="Villarma A."/>
            <person name="Gulvik C.A."/>
            <person name="Rowe L.A."/>
            <person name="Sheth M."/>
            <person name="Juieng P."/>
            <person name="Nicholson A.C."/>
            <person name="Loparev V.N."/>
            <person name="McQuiston J.R."/>
        </authorList>
    </citation>
    <scope>NUCLEOTIDE SEQUENCE</scope>
    <source>
        <strain evidence="2">H3936</strain>
    </source>
</reference>
<dbReference type="EMBL" id="CP022389">
    <property type="protein sequence ID" value="ATA93355.1"/>
    <property type="molecule type" value="Genomic_DNA"/>
</dbReference>
<dbReference type="PANTHER" id="PTHR21064:SF5">
    <property type="entry name" value="SLR1880 PROTEIN"/>
    <property type="match status" value="1"/>
</dbReference>
<gene>
    <name evidence="3" type="ORF">CCAN12_630007</name>
    <name evidence="2" type="ORF">CGC54_02875</name>
</gene>
<feature type="domain" description="Aminoglycoside phosphotransferase" evidence="1">
    <location>
        <begin position="21"/>
        <end position="247"/>
    </location>
</feature>
<evidence type="ECO:0000313" key="5">
    <source>
        <dbReference type="Proteomes" id="UP000243753"/>
    </source>
</evidence>
<dbReference type="Proteomes" id="UP000044026">
    <property type="component" value="Unassembled WGS sequence"/>
</dbReference>
<evidence type="ECO:0000313" key="4">
    <source>
        <dbReference type="Proteomes" id="UP000044026"/>
    </source>
</evidence>
<dbReference type="Gene3D" id="3.90.1200.10">
    <property type="match status" value="1"/>
</dbReference>
<accession>A0A0B7H843</accession>
<dbReference type="SUPFAM" id="SSF56112">
    <property type="entry name" value="Protein kinase-like (PK-like)"/>
    <property type="match status" value="1"/>
</dbReference>
<dbReference type="Pfam" id="PF01636">
    <property type="entry name" value="APH"/>
    <property type="match status" value="1"/>
</dbReference>
<sequence length="351" mass="40430">MKTTAEKIAPLFDMKGEIQSVTPFGNGHINYTFLVKTSQTEYVLQGINTNVFKKPHAIIKNIELLWESEPNNEIILNMIPTKAGGYSVEADNAVWRVVPFAKGYTAYEFVQEPWQAEKAASAYATFIKTFANIDTQKLEDTIPDFHNGMLRYQQLEQAYAQAKPERIEKAKELYAFAQSHKVIFDEVQKAVDSGKIQKRVTHNDTKINNVLINEENPDDFKVIDLDTVMQGILLYDFGDMVRTSVSPTNENEMDDSKIVFNVSFFEAICKGFSVMKEVMTPTEKAMILDGAKYMIFIIGVRFLTDYYNNDIYFKTHFEEENFIRARNQFVLLQRLEAKEAELRQITQKYFG</sequence>
<dbReference type="PANTHER" id="PTHR21064">
    <property type="entry name" value="AMINOGLYCOSIDE PHOSPHOTRANSFERASE DOMAIN-CONTAINING PROTEIN-RELATED"/>
    <property type="match status" value="1"/>
</dbReference>
<name>A0A0B7H843_9FLAO</name>
<evidence type="ECO:0000259" key="1">
    <source>
        <dbReference type="Pfam" id="PF01636"/>
    </source>
</evidence>
<dbReference type="InterPro" id="IPR011009">
    <property type="entry name" value="Kinase-like_dom_sf"/>
</dbReference>
<dbReference type="EMBL" id="CDOE01000060">
    <property type="protein sequence ID" value="CEN35771.1"/>
    <property type="molecule type" value="Genomic_DNA"/>
</dbReference>
<dbReference type="Proteomes" id="UP000243753">
    <property type="component" value="Chromosome"/>
</dbReference>
<reference evidence="5" key="3">
    <citation type="submission" date="2017-06" db="EMBL/GenBank/DDBJ databases">
        <title>Capnocytophaga spp. assemblies.</title>
        <authorList>
            <person name="Gulvik C.A."/>
        </authorList>
    </citation>
    <scope>NUCLEOTIDE SEQUENCE [LARGE SCALE GENOMIC DNA]</scope>
    <source>
        <strain evidence="5">H3936</strain>
    </source>
</reference>
<dbReference type="InterPro" id="IPR050249">
    <property type="entry name" value="Pseudomonas-type_ThrB"/>
</dbReference>
<reference evidence="3 4" key="1">
    <citation type="submission" date="2015-01" db="EMBL/GenBank/DDBJ databases">
        <authorList>
            <person name="Xiang T."/>
            <person name="Song Y."/>
            <person name="Huang L."/>
            <person name="Wang B."/>
            <person name="Wu P."/>
        </authorList>
    </citation>
    <scope>NUCLEOTIDE SEQUENCE [LARGE SCALE GENOMIC DNA]</scope>
    <source>
        <strain evidence="3 4">Cc12</strain>
    </source>
</reference>